<reference evidence="2 3" key="1">
    <citation type="journal article" date="2023" name="Insect Mol. Biol.">
        <title>Genome sequencing provides insights into the evolution of gene families encoding plant cell wall-degrading enzymes in longhorned beetles.</title>
        <authorList>
            <person name="Shin N.R."/>
            <person name="Okamura Y."/>
            <person name="Kirsch R."/>
            <person name="Pauchet Y."/>
        </authorList>
    </citation>
    <scope>NUCLEOTIDE SEQUENCE [LARGE SCALE GENOMIC DNA]</scope>
    <source>
        <strain evidence="2">EAD_L_NR</strain>
    </source>
</reference>
<dbReference type="AlphaFoldDB" id="A0AAV8VI24"/>
<dbReference type="EMBL" id="JANEYG010000089">
    <property type="protein sequence ID" value="KAJ8913735.1"/>
    <property type="molecule type" value="Genomic_DNA"/>
</dbReference>
<sequence length="206" mass="23420">MDHSIKIETQELICTCIKSVKPEFVNMGNDGCTFEAVKVEEPEFVSCGIKTETNETVVHDFINSTVGTNCGEPIYGAVKVEEREFIYKDVKPFSVDDSLTATEEVKMEFIDSCQSERFQEYEKLNQSQVNEPLSHKDVSEIKQFKCDSCDFRTKGKGSLKKHTLIHKHPSEIQWFKCDVCGFKAKAKGNLMRHIVGFTVEMCISPK</sequence>
<dbReference type="InterPro" id="IPR036236">
    <property type="entry name" value="Znf_C2H2_sf"/>
</dbReference>
<dbReference type="SMART" id="SM00355">
    <property type="entry name" value="ZnF_C2H2"/>
    <property type="match status" value="2"/>
</dbReference>
<name>A0AAV8VI24_9CUCU</name>
<dbReference type="Gene3D" id="3.30.160.60">
    <property type="entry name" value="Classic Zinc Finger"/>
    <property type="match status" value="1"/>
</dbReference>
<proteinExistence type="predicted"/>
<gene>
    <name evidence="2" type="ORF">NQ315_007452</name>
</gene>
<feature type="domain" description="C2H2-type" evidence="1">
    <location>
        <begin position="175"/>
        <end position="195"/>
    </location>
</feature>
<dbReference type="Proteomes" id="UP001159042">
    <property type="component" value="Unassembled WGS sequence"/>
</dbReference>
<comment type="caution">
    <text evidence="2">The sequence shown here is derived from an EMBL/GenBank/DDBJ whole genome shotgun (WGS) entry which is preliminary data.</text>
</comment>
<keyword evidence="3" id="KW-1185">Reference proteome</keyword>
<accession>A0AAV8VI24</accession>
<protein>
    <recommendedName>
        <fullName evidence="1">C2H2-type domain-containing protein</fullName>
    </recommendedName>
</protein>
<dbReference type="InterPro" id="IPR013087">
    <property type="entry name" value="Znf_C2H2_type"/>
</dbReference>
<dbReference type="SUPFAM" id="SSF57667">
    <property type="entry name" value="beta-beta-alpha zinc fingers"/>
    <property type="match status" value="1"/>
</dbReference>
<evidence type="ECO:0000313" key="2">
    <source>
        <dbReference type="EMBL" id="KAJ8913735.1"/>
    </source>
</evidence>
<dbReference type="FunFam" id="3.30.160.60:FF:002203">
    <property type="entry name" value="Zinc finger protein 142-like Protein"/>
    <property type="match status" value="1"/>
</dbReference>
<feature type="domain" description="C2H2-type" evidence="1">
    <location>
        <begin position="144"/>
        <end position="166"/>
    </location>
</feature>
<evidence type="ECO:0000313" key="3">
    <source>
        <dbReference type="Proteomes" id="UP001159042"/>
    </source>
</evidence>
<evidence type="ECO:0000259" key="1">
    <source>
        <dbReference type="SMART" id="SM00355"/>
    </source>
</evidence>
<organism evidence="2 3">
    <name type="scientific">Exocentrus adspersus</name>
    <dbReference type="NCBI Taxonomy" id="1586481"/>
    <lineage>
        <taxon>Eukaryota</taxon>
        <taxon>Metazoa</taxon>
        <taxon>Ecdysozoa</taxon>
        <taxon>Arthropoda</taxon>
        <taxon>Hexapoda</taxon>
        <taxon>Insecta</taxon>
        <taxon>Pterygota</taxon>
        <taxon>Neoptera</taxon>
        <taxon>Endopterygota</taxon>
        <taxon>Coleoptera</taxon>
        <taxon>Polyphaga</taxon>
        <taxon>Cucujiformia</taxon>
        <taxon>Chrysomeloidea</taxon>
        <taxon>Cerambycidae</taxon>
        <taxon>Lamiinae</taxon>
        <taxon>Acanthocinini</taxon>
        <taxon>Exocentrus</taxon>
    </lineage>
</organism>